<organism evidence="1 2">
    <name type="scientific">Algoriphagus oliviformis</name>
    <dbReference type="NCBI Taxonomy" id="2811231"/>
    <lineage>
        <taxon>Bacteria</taxon>
        <taxon>Pseudomonadati</taxon>
        <taxon>Bacteroidota</taxon>
        <taxon>Cytophagia</taxon>
        <taxon>Cytophagales</taxon>
        <taxon>Cyclobacteriaceae</taxon>
        <taxon>Algoriphagus</taxon>
    </lineage>
</organism>
<dbReference type="RefSeq" id="WP_206577465.1">
    <property type="nucleotide sequence ID" value="NZ_JAFKCT010000002.1"/>
</dbReference>
<evidence type="ECO:0000313" key="1">
    <source>
        <dbReference type="EMBL" id="MBN7810690.1"/>
    </source>
</evidence>
<comment type="caution">
    <text evidence="1">The sequence shown here is derived from an EMBL/GenBank/DDBJ whole genome shotgun (WGS) entry which is preliminary data.</text>
</comment>
<evidence type="ECO:0000313" key="2">
    <source>
        <dbReference type="Proteomes" id="UP000664317"/>
    </source>
</evidence>
<dbReference type="Proteomes" id="UP000664317">
    <property type="component" value="Unassembled WGS sequence"/>
</dbReference>
<dbReference type="Pfam" id="PF09720">
    <property type="entry name" value="Unstab_antitox"/>
    <property type="match status" value="1"/>
</dbReference>
<gene>
    <name evidence="1" type="ORF">J0A68_06975</name>
</gene>
<reference evidence="1 2" key="1">
    <citation type="submission" date="2021-03" db="EMBL/GenBank/DDBJ databases">
        <title>novel species isolated from a fishpond in China.</title>
        <authorList>
            <person name="Lu H."/>
            <person name="Cai Z."/>
        </authorList>
    </citation>
    <scope>NUCLEOTIDE SEQUENCE [LARGE SCALE GENOMIC DNA]</scope>
    <source>
        <strain evidence="1 2">H41</strain>
    </source>
</reference>
<sequence>MDLQAIKLDLIQWLATLQDRSVLEQLQAFKQQQKNGLSESHKALLDERIESYQSNPGNVRDWEDVMDEIEKNL</sequence>
<dbReference type="EMBL" id="JAFKCT010000002">
    <property type="protein sequence ID" value="MBN7810690.1"/>
    <property type="molecule type" value="Genomic_DNA"/>
</dbReference>
<protein>
    <submittedName>
        <fullName evidence="1">Addiction module protein</fullName>
    </submittedName>
</protein>
<dbReference type="InterPro" id="IPR013406">
    <property type="entry name" value="CHP02574_addiction_mod"/>
</dbReference>
<proteinExistence type="predicted"/>
<keyword evidence="2" id="KW-1185">Reference proteome</keyword>
<name>A0ABS3C1A7_9BACT</name>
<accession>A0ABS3C1A7</accession>